<accession>A0ABM9CN46</accession>
<evidence type="ECO:0000313" key="2">
    <source>
        <dbReference type="EMBL" id="CAH1217221.1"/>
    </source>
</evidence>
<name>A0ABM9CN46_9BACL</name>
<keyword evidence="1" id="KW-0472">Membrane</keyword>
<dbReference type="RefSeq" id="WP_236336224.1">
    <property type="nucleotide sequence ID" value="NZ_CAKMMG010000008.1"/>
</dbReference>
<evidence type="ECO:0000256" key="1">
    <source>
        <dbReference type="SAM" id="Phobius"/>
    </source>
</evidence>
<dbReference type="Proteomes" id="UP000838324">
    <property type="component" value="Unassembled WGS sequence"/>
</dbReference>
<sequence length="227" mass="23949">MIGTIVNVATIIAGSVAGSAFKKSLNESYQNILMQAMGLAAAALGLHSAVTYMSDSRYPVLFIMSLALGGVIGQTFDVELRFKQLVAKISKGDLSEGLSTAILLFCFGTMSILGPIESALHGNHTYLFTNAILDGVTSMVLASTFGIGIILSAAVLFCWQGSLYLLANVLSGFITPELLTETSIVGGVLIFCSGLNILGIGKFKTMNLIPALLIPVIFIIFTQAIEM</sequence>
<proteinExistence type="predicted"/>
<feature type="transmembrane region" description="Helical" evidence="1">
    <location>
        <begin position="58"/>
        <end position="76"/>
    </location>
</feature>
<dbReference type="EMBL" id="CAKMMG010000008">
    <property type="protein sequence ID" value="CAH1217221.1"/>
    <property type="molecule type" value="Genomic_DNA"/>
</dbReference>
<comment type="caution">
    <text evidence="2">The sequence shown here is derived from an EMBL/GenBank/DDBJ whole genome shotgun (WGS) entry which is preliminary data.</text>
</comment>
<feature type="transmembrane region" description="Helical" evidence="1">
    <location>
        <begin position="136"/>
        <end position="166"/>
    </location>
</feature>
<dbReference type="InterPro" id="IPR007563">
    <property type="entry name" value="DUF554"/>
</dbReference>
<evidence type="ECO:0000313" key="3">
    <source>
        <dbReference type="Proteomes" id="UP000838324"/>
    </source>
</evidence>
<feature type="transmembrane region" description="Helical" evidence="1">
    <location>
        <begin position="32"/>
        <end position="52"/>
    </location>
</feature>
<feature type="transmembrane region" description="Helical" evidence="1">
    <location>
        <begin position="178"/>
        <end position="200"/>
    </location>
</feature>
<reference evidence="2" key="1">
    <citation type="submission" date="2022-01" db="EMBL/GenBank/DDBJ databases">
        <authorList>
            <person name="Criscuolo A."/>
        </authorList>
    </citation>
    <scope>NUCLEOTIDE SEQUENCE</scope>
    <source>
        <strain evidence="2">CIP111892</strain>
    </source>
</reference>
<keyword evidence="1" id="KW-1133">Transmembrane helix</keyword>
<protein>
    <submittedName>
        <fullName evidence="2">Membrane protein YdfK</fullName>
    </submittedName>
</protein>
<feature type="transmembrane region" description="Helical" evidence="1">
    <location>
        <begin position="206"/>
        <end position="225"/>
    </location>
</feature>
<dbReference type="PANTHER" id="PTHR36111:SF2">
    <property type="entry name" value="INNER MEMBRANE PROTEIN"/>
    <property type="match status" value="1"/>
</dbReference>
<dbReference type="PANTHER" id="PTHR36111">
    <property type="entry name" value="INNER MEMBRANE PROTEIN-RELATED"/>
    <property type="match status" value="1"/>
</dbReference>
<feature type="transmembrane region" description="Helical" evidence="1">
    <location>
        <begin position="97"/>
        <end position="116"/>
    </location>
</feature>
<dbReference type="Pfam" id="PF04474">
    <property type="entry name" value="DUF554"/>
    <property type="match status" value="1"/>
</dbReference>
<keyword evidence="3" id="KW-1185">Reference proteome</keyword>
<gene>
    <name evidence="2" type="primary">ydfK</name>
    <name evidence="2" type="ORF">PAECIP111892_04370</name>
</gene>
<organism evidence="2 3">
    <name type="scientific">Paenibacillus auburnensis</name>
    <dbReference type="NCBI Taxonomy" id="2905649"/>
    <lineage>
        <taxon>Bacteria</taxon>
        <taxon>Bacillati</taxon>
        <taxon>Bacillota</taxon>
        <taxon>Bacilli</taxon>
        <taxon>Bacillales</taxon>
        <taxon>Paenibacillaceae</taxon>
        <taxon>Paenibacillus</taxon>
    </lineage>
</organism>
<keyword evidence="1" id="KW-0812">Transmembrane</keyword>